<sequence length="99" mass="10205">MAGGGAECADRAADQPHREGVDVQVDEVTENAESEQLGGPLFDGVELDESGVLAQVGAGAGDPGIEALQWSPHDAVGRHPANLSEPAAPQHGDRSRLRT</sequence>
<proteinExistence type="predicted"/>
<dbReference type="PATRIC" id="fig|1807.14.peg.95"/>
<feature type="region of interest" description="Disordered" evidence="1">
    <location>
        <begin position="56"/>
        <end position="99"/>
    </location>
</feature>
<comment type="caution">
    <text evidence="2">The sequence shown here is derived from an EMBL/GenBank/DDBJ whole genome shotgun (WGS) entry which is preliminary data.</text>
</comment>
<dbReference type="EMBL" id="JYNU01000001">
    <property type="protein sequence ID" value="KMO81970.1"/>
    <property type="molecule type" value="Genomic_DNA"/>
</dbReference>
<evidence type="ECO:0000313" key="3">
    <source>
        <dbReference type="Proteomes" id="UP000036313"/>
    </source>
</evidence>
<dbReference type="AlphaFoldDB" id="A0A0J6WFE8"/>
<feature type="compositionally biased region" description="Basic and acidic residues" evidence="1">
    <location>
        <begin position="8"/>
        <end position="21"/>
    </location>
</feature>
<feature type="region of interest" description="Disordered" evidence="1">
    <location>
        <begin position="1"/>
        <end position="21"/>
    </location>
</feature>
<reference evidence="2 3" key="1">
    <citation type="journal article" date="2015" name="Genome Biol. Evol.">
        <title>Characterization of Three Mycobacterium spp. with Potential Use in Bioremediation by Genome Sequencing and Comparative Genomics.</title>
        <authorList>
            <person name="Das S."/>
            <person name="Pettersson B.M."/>
            <person name="Behra P.R."/>
            <person name="Ramesh M."/>
            <person name="Dasgupta S."/>
            <person name="Bhattacharya A."/>
            <person name="Kirsebom L.A."/>
        </authorList>
    </citation>
    <scope>NUCLEOTIDE SEQUENCE [LARGE SCALE GENOMIC DNA]</scope>
    <source>
        <strain evidence="2 3">DSM 44075</strain>
    </source>
</reference>
<evidence type="ECO:0000313" key="2">
    <source>
        <dbReference type="EMBL" id="KMO81970.1"/>
    </source>
</evidence>
<dbReference type="Proteomes" id="UP000036313">
    <property type="component" value="Unassembled WGS sequence"/>
</dbReference>
<organism evidence="2 3">
    <name type="scientific">Mycolicibacterium obuense</name>
    <dbReference type="NCBI Taxonomy" id="1807"/>
    <lineage>
        <taxon>Bacteria</taxon>
        <taxon>Bacillati</taxon>
        <taxon>Actinomycetota</taxon>
        <taxon>Actinomycetes</taxon>
        <taxon>Mycobacteriales</taxon>
        <taxon>Mycobacteriaceae</taxon>
        <taxon>Mycolicibacterium</taxon>
    </lineage>
</organism>
<evidence type="ECO:0000256" key="1">
    <source>
        <dbReference type="SAM" id="MobiDB-lite"/>
    </source>
</evidence>
<name>A0A0J6WFE8_9MYCO</name>
<protein>
    <submittedName>
        <fullName evidence="2">Uncharacterized protein</fullName>
    </submittedName>
</protein>
<gene>
    <name evidence="2" type="ORF">MOBUDSM44075_00092</name>
</gene>
<accession>A0A0J6WFE8</accession>